<feature type="domain" description="HTH lysR-type" evidence="5">
    <location>
        <begin position="3"/>
        <end position="60"/>
    </location>
</feature>
<comment type="similarity">
    <text evidence="1">Belongs to the LysR transcriptional regulatory family.</text>
</comment>
<evidence type="ECO:0000313" key="7">
    <source>
        <dbReference type="Proteomes" id="UP000256485"/>
    </source>
</evidence>
<dbReference type="AlphaFoldDB" id="A0A3D9V458"/>
<dbReference type="Pfam" id="PF00126">
    <property type="entry name" value="HTH_1"/>
    <property type="match status" value="1"/>
</dbReference>
<dbReference type="SUPFAM" id="SSF53850">
    <property type="entry name" value="Periplasmic binding protein-like II"/>
    <property type="match status" value="1"/>
</dbReference>
<dbReference type="PROSITE" id="PS50931">
    <property type="entry name" value="HTH_LYSR"/>
    <property type="match status" value="1"/>
</dbReference>
<dbReference type="Gene3D" id="1.10.10.10">
    <property type="entry name" value="Winged helix-like DNA-binding domain superfamily/Winged helix DNA-binding domain"/>
    <property type="match status" value="1"/>
</dbReference>
<proteinExistence type="inferred from homology"/>
<evidence type="ECO:0000256" key="3">
    <source>
        <dbReference type="ARBA" id="ARBA00023125"/>
    </source>
</evidence>
<sequence length="302" mass="33163">MRLNFHRLWLFLQVVECGGFSAAAQKLYMSQPSVSNQVRQLEASLGATLIDRSGAKVRPTAEGEVLAEYARRLFLLADEAVTAVRQVQGLTVGHLTVGGSTTVGTYLLPPLLARFRQDYPHIGADLVVANAEEVNRRLLDGEIGLAVIAGRPRSGQLQWEQVGTDRLILVAPPGHRLVGRVVDADELAGESFLVREPGSHTRELQTVALHQWGLDLEPAEVWGPEALKQAVGAGLGLSLISEYAVHHELREGRLATIVVEPAPPERPIVAVHRRDRLLSPAEQAFLRLLRRREEWPAPSDAR</sequence>
<dbReference type="RefSeq" id="WP_115849958.1">
    <property type="nucleotide sequence ID" value="NZ_QTUC01000001.1"/>
</dbReference>
<evidence type="ECO:0000256" key="1">
    <source>
        <dbReference type="ARBA" id="ARBA00009437"/>
    </source>
</evidence>
<dbReference type="PANTHER" id="PTHR30126:SF39">
    <property type="entry name" value="HTH-TYPE TRANSCRIPTIONAL REGULATOR CYSL"/>
    <property type="match status" value="1"/>
</dbReference>
<dbReference type="InterPro" id="IPR036390">
    <property type="entry name" value="WH_DNA-bd_sf"/>
</dbReference>
<dbReference type="FunFam" id="1.10.10.10:FF:000001">
    <property type="entry name" value="LysR family transcriptional regulator"/>
    <property type="match status" value="1"/>
</dbReference>
<dbReference type="GO" id="GO:0000976">
    <property type="term" value="F:transcription cis-regulatory region binding"/>
    <property type="evidence" value="ECO:0007669"/>
    <property type="project" value="TreeGrafter"/>
</dbReference>
<protein>
    <submittedName>
        <fullName evidence="6">DNA-binding transcriptional LysR family regulator</fullName>
    </submittedName>
</protein>
<gene>
    <name evidence="6" type="ORF">DFJ64_1703</name>
</gene>
<keyword evidence="3 6" id="KW-0238">DNA-binding</keyword>
<dbReference type="EMBL" id="QTUC01000001">
    <property type="protein sequence ID" value="REF36297.1"/>
    <property type="molecule type" value="Genomic_DNA"/>
</dbReference>
<dbReference type="Gene3D" id="3.40.190.290">
    <property type="match status" value="1"/>
</dbReference>
<keyword evidence="4" id="KW-0804">Transcription</keyword>
<dbReference type="InterPro" id="IPR036388">
    <property type="entry name" value="WH-like_DNA-bd_sf"/>
</dbReference>
<keyword evidence="2" id="KW-0805">Transcription regulation</keyword>
<organism evidence="6 7">
    <name type="scientific">Thermasporomyces composti</name>
    <dbReference type="NCBI Taxonomy" id="696763"/>
    <lineage>
        <taxon>Bacteria</taxon>
        <taxon>Bacillati</taxon>
        <taxon>Actinomycetota</taxon>
        <taxon>Actinomycetes</taxon>
        <taxon>Propionibacteriales</taxon>
        <taxon>Nocardioidaceae</taxon>
        <taxon>Thermasporomyces</taxon>
    </lineage>
</organism>
<evidence type="ECO:0000256" key="2">
    <source>
        <dbReference type="ARBA" id="ARBA00023015"/>
    </source>
</evidence>
<evidence type="ECO:0000313" key="6">
    <source>
        <dbReference type="EMBL" id="REF36297.1"/>
    </source>
</evidence>
<dbReference type="Pfam" id="PF03466">
    <property type="entry name" value="LysR_substrate"/>
    <property type="match status" value="1"/>
</dbReference>
<dbReference type="SUPFAM" id="SSF46785">
    <property type="entry name" value="Winged helix' DNA-binding domain"/>
    <property type="match status" value="1"/>
</dbReference>
<comment type="caution">
    <text evidence="6">The sequence shown here is derived from an EMBL/GenBank/DDBJ whole genome shotgun (WGS) entry which is preliminary data.</text>
</comment>
<name>A0A3D9V458_THECX</name>
<evidence type="ECO:0000259" key="5">
    <source>
        <dbReference type="PROSITE" id="PS50931"/>
    </source>
</evidence>
<keyword evidence="7" id="KW-1185">Reference proteome</keyword>
<dbReference type="CDD" id="cd08420">
    <property type="entry name" value="PBP2_CysL_like"/>
    <property type="match status" value="1"/>
</dbReference>
<dbReference type="InterPro" id="IPR000847">
    <property type="entry name" value="LysR_HTH_N"/>
</dbReference>
<accession>A0A3D9V458</accession>
<dbReference type="GO" id="GO:0003700">
    <property type="term" value="F:DNA-binding transcription factor activity"/>
    <property type="evidence" value="ECO:0007669"/>
    <property type="project" value="InterPro"/>
</dbReference>
<evidence type="ECO:0000256" key="4">
    <source>
        <dbReference type="ARBA" id="ARBA00023163"/>
    </source>
</evidence>
<dbReference type="InterPro" id="IPR005119">
    <property type="entry name" value="LysR_subst-bd"/>
</dbReference>
<dbReference type="Proteomes" id="UP000256485">
    <property type="component" value="Unassembled WGS sequence"/>
</dbReference>
<dbReference type="PANTHER" id="PTHR30126">
    <property type="entry name" value="HTH-TYPE TRANSCRIPTIONAL REGULATOR"/>
    <property type="match status" value="1"/>
</dbReference>
<reference evidence="6 7" key="1">
    <citation type="submission" date="2018-08" db="EMBL/GenBank/DDBJ databases">
        <title>Sequencing the genomes of 1000 actinobacteria strains.</title>
        <authorList>
            <person name="Klenk H.-P."/>
        </authorList>
    </citation>
    <scope>NUCLEOTIDE SEQUENCE [LARGE SCALE GENOMIC DNA]</scope>
    <source>
        <strain evidence="6 7">DSM 22891</strain>
    </source>
</reference>
<dbReference type="OrthoDB" id="9808620at2"/>
<dbReference type="PRINTS" id="PR00039">
    <property type="entry name" value="HTHLYSR"/>
</dbReference>